<feature type="transmembrane region" description="Helical" evidence="2">
    <location>
        <begin position="57"/>
        <end position="80"/>
    </location>
</feature>
<evidence type="ECO:0000256" key="2">
    <source>
        <dbReference type="SAM" id="Phobius"/>
    </source>
</evidence>
<dbReference type="AlphaFoldDB" id="A0A3B0YDQ5"/>
<keyword evidence="1" id="KW-0175">Coiled coil</keyword>
<evidence type="ECO:0000313" key="3">
    <source>
        <dbReference type="EMBL" id="VAW73737.1"/>
    </source>
</evidence>
<evidence type="ECO:0008006" key="4">
    <source>
        <dbReference type="Google" id="ProtNLM"/>
    </source>
</evidence>
<keyword evidence="2" id="KW-0472">Membrane</keyword>
<protein>
    <recommendedName>
        <fullName evidence="4">Phage abortive infection protein</fullName>
    </recommendedName>
</protein>
<proteinExistence type="predicted"/>
<reference evidence="3" key="1">
    <citation type="submission" date="2018-06" db="EMBL/GenBank/DDBJ databases">
        <authorList>
            <person name="Zhirakovskaya E."/>
        </authorList>
    </citation>
    <scope>NUCLEOTIDE SEQUENCE</scope>
</reference>
<evidence type="ECO:0000256" key="1">
    <source>
        <dbReference type="SAM" id="Coils"/>
    </source>
</evidence>
<feature type="coiled-coil region" evidence="1">
    <location>
        <begin position="89"/>
        <end position="123"/>
    </location>
</feature>
<keyword evidence="2" id="KW-1133">Transmembrane helix</keyword>
<sequence>MSTSANSTSEMKNSTWHLWVITVIAVLSISLVLLLYSQYFDGDITSDNEKWGTFGDFIGGTLNPILSFLALIALLYTIHIQSKELKLSRRELKLSRDELQLTRTEMERTADATQQQAKHFEREERRTDTYRLIEKLAGRINNNINRDGLPYGFSLHSILYQTNNITRNGVTIENGINELCKWRDNKDELTLSLIDWLSNDLKYLMHYLQLYKLINQRGAETARDSVGIIGKVIGKAAAKIHVGLVPDFYIQEFGHVTHVLYENDMLPKELHDYYCKKCKISGNKQDEH</sequence>
<gene>
    <name evidence="3" type="ORF">MNBD_GAMMA14-2378</name>
</gene>
<dbReference type="EMBL" id="UOFM01000078">
    <property type="protein sequence ID" value="VAW73737.1"/>
    <property type="molecule type" value="Genomic_DNA"/>
</dbReference>
<organism evidence="3">
    <name type="scientific">hydrothermal vent metagenome</name>
    <dbReference type="NCBI Taxonomy" id="652676"/>
    <lineage>
        <taxon>unclassified sequences</taxon>
        <taxon>metagenomes</taxon>
        <taxon>ecological metagenomes</taxon>
    </lineage>
</organism>
<feature type="transmembrane region" description="Helical" evidence="2">
    <location>
        <begin position="16"/>
        <end position="37"/>
    </location>
</feature>
<name>A0A3B0YDQ5_9ZZZZ</name>
<accession>A0A3B0YDQ5</accession>
<keyword evidence="2" id="KW-0812">Transmembrane</keyword>